<reference evidence="1 2" key="1">
    <citation type="submission" date="2019-08" db="EMBL/GenBank/DDBJ databases">
        <title>Genomes of Subsaximicrobium wynnwilliamsii strains.</title>
        <authorList>
            <person name="Bowman J.P."/>
        </authorList>
    </citation>
    <scope>NUCLEOTIDE SEQUENCE [LARGE SCALE GENOMIC DNA]</scope>
    <source>
        <strain evidence="1 2">2-80-2</strain>
    </source>
</reference>
<proteinExistence type="predicted"/>
<evidence type="ECO:0000313" key="2">
    <source>
        <dbReference type="Proteomes" id="UP000321578"/>
    </source>
</evidence>
<evidence type="ECO:0000313" key="1">
    <source>
        <dbReference type="EMBL" id="TXD87768.1"/>
    </source>
</evidence>
<dbReference type="AlphaFoldDB" id="A0A5C6ZF08"/>
<dbReference type="Proteomes" id="UP000321578">
    <property type="component" value="Unassembled WGS sequence"/>
</dbReference>
<accession>A0A5C6ZF08</accession>
<protein>
    <submittedName>
        <fullName evidence="1">Uncharacterized protein</fullName>
    </submittedName>
</protein>
<comment type="caution">
    <text evidence="1">The sequence shown here is derived from an EMBL/GenBank/DDBJ whole genome shotgun (WGS) entry which is preliminary data.</text>
</comment>
<organism evidence="1 2">
    <name type="scientific">Subsaximicrobium wynnwilliamsii</name>
    <dbReference type="NCBI Taxonomy" id="291179"/>
    <lineage>
        <taxon>Bacteria</taxon>
        <taxon>Pseudomonadati</taxon>
        <taxon>Bacteroidota</taxon>
        <taxon>Flavobacteriia</taxon>
        <taxon>Flavobacteriales</taxon>
        <taxon>Flavobacteriaceae</taxon>
        <taxon>Subsaximicrobium</taxon>
    </lineage>
</organism>
<keyword evidence="2" id="KW-1185">Reference proteome</keyword>
<gene>
    <name evidence="1" type="ORF">ESY86_15770</name>
</gene>
<dbReference type="EMBL" id="VORO01000020">
    <property type="protein sequence ID" value="TXD87768.1"/>
    <property type="molecule type" value="Genomic_DNA"/>
</dbReference>
<name>A0A5C6ZF08_9FLAO</name>
<sequence length="246" mass="28755">MMEQQVYKFCILILVFVTMFFGCKSNNNGQILSIDKPQMRQPKDKNAFSVIAFRPLFEGVINKEKYESYCLDVVKNTTEPPFFKSFVYDDLYIDIVAPTFHKNYIGPDSNDGSRNIVRIMQSENVMNIVLDDSFIGDYHIYIDSLTFKEGSFYFDLANKKFRKISLEGKLKTLEKWKSSEGLLNEECINKIPLYKVIDSISDKNLIQDMLSLDFIKVSQDDLVTYDVLYNRREKERIRKARSKNKG</sequence>
<dbReference type="RefSeq" id="WP_147087551.1">
    <property type="nucleotide sequence ID" value="NZ_VORM01000020.1"/>
</dbReference>